<sequence>MSTAEARVLDALARLGAASTVEEFRAGACHELGKVLSAAWVAIDTVALRRSGVRHHSWPEDAYDVDTRLRLHVRHGHEHPLLARLMPAALAGQPVGGIQTLRDVAAHERRAFEGSALWARFYRPAGIEDQAAFALAPRPGELTLLSVALHRPLTPEQRAELECWRPHLVNLDRLMRWREVAAAAPDDGETRLVDEALARIAAAPDFDGFAQAVCREVLSLVPGLWASYNLGRLDPADNWARTWPPGVPRTEGRALLAAEIGESPLARHIEATGGPCVATLRELDPTGRFFGSELYRSYYRPHGMMNQAVFGLPGPHGVVVAVVVNRGDEDFTAAERRLLNLLRARLLPLQRAVTEQERVRDLERARARDGWEWVRIGADGVVVAAADKAVVLGRSAGLELAVGASVADADWWPSEVAELSLLDSWAHTVPVPVAVPDFRVALTLHAAEPATLWLRGSARPTVEGAIRLGLTRRQAQVAVEITAGATNQQIASLLGISAGTVRKHVESVLRALGVDSRTAVASVVMRQAAGRDD</sequence>
<dbReference type="PROSITE" id="PS50043">
    <property type="entry name" value="HTH_LUXR_2"/>
    <property type="match status" value="1"/>
</dbReference>
<dbReference type="InterPro" id="IPR036388">
    <property type="entry name" value="WH-like_DNA-bd_sf"/>
</dbReference>
<dbReference type="PRINTS" id="PR00038">
    <property type="entry name" value="HTHLUXR"/>
</dbReference>
<dbReference type="Pfam" id="PF00196">
    <property type="entry name" value="GerE"/>
    <property type="match status" value="1"/>
</dbReference>
<name>A0ABN1ZZR5_9ACTN</name>
<keyword evidence="3" id="KW-0804">Transcription</keyword>
<evidence type="ECO:0000256" key="3">
    <source>
        <dbReference type="ARBA" id="ARBA00023163"/>
    </source>
</evidence>
<comment type="caution">
    <text evidence="5">The sequence shown here is derived from an EMBL/GenBank/DDBJ whole genome shotgun (WGS) entry which is preliminary data.</text>
</comment>
<organism evidence="5 6">
    <name type="scientific">Nocardioides humi</name>
    <dbReference type="NCBI Taxonomy" id="449461"/>
    <lineage>
        <taxon>Bacteria</taxon>
        <taxon>Bacillati</taxon>
        <taxon>Actinomycetota</taxon>
        <taxon>Actinomycetes</taxon>
        <taxon>Propionibacteriales</taxon>
        <taxon>Nocardioidaceae</taxon>
        <taxon>Nocardioides</taxon>
    </lineage>
</organism>
<dbReference type="RefSeq" id="WP_141004929.1">
    <property type="nucleotide sequence ID" value="NZ_BAAAOR010000007.1"/>
</dbReference>
<gene>
    <name evidence="5" type="ORF">GCM10009788_10260</name>
</gene>
<keyword evidence="1" id="KW-0805">Transcription regulation</keyword>
<dbReference type="PANTHER" id="PTHR44688">
    <property type="entry name" value="DNA-BINDING TRANSCRIPTIONAL ACTIVATOR DEVR_DOSR"/>
    <property type="match status" value="1"/>
</dbReference>
<evidence type="ECO:0000259" key="4">
    <source>
        <dbReference type="PROSITE" id="PS50043"/>
    </source>
</evidence>
<dbReference type="CDD" id="cd06170">
    <property type="entry name" value="LuxR_C_like"/>
    <property type="match status" value="1"/>
</dbReference>
<evidence type="ECO:0000313" key="5">
    <source>
        <dbReference type="EMBL" id="GAA1508075.1"/>
    </source>
</evidence>
<protein>
    <recommendedName>
        <fullName evidence="4">HTH luxR-type domain-containing protein</fullName>
    </recommendedName>
</protein>
<proteinExistence type="predicted"/>
<dbReference type="InterPro" id="IPR016032">
    <property type="entry name" value="Sig_transdc_resp-reg_C-effctor"/>
</dbReference>
<evidence type="ECO:0000256" key="1">
    <source>
        <dbReference type="ARBA" id="ARBA00023015"/>
    </source>
</evidence>
<dbReference type="SMART" id="SM00421">
    <property type="entry name" value="HTH_LUXR"/>
    <property type="match status" value="1"/>
</dbReference>
<dbReference type="Proteomes" id="UP001500842">
    <property type="component" value="Unassembled WGS sequence"/>
</dbReference>
<evidence type="ECO:0000256" key="2">
    <source>
        <dbReference type="ARBA" id="ARBA00023125"/>
    </source>
</evidence>
<dbReference type="InterPro" id="IPR000792">
    <property type="entry name" value="Tscrpt_reg_LuxR_C"/>
</dbReference>
<dbReference type="PANTHER" id="PTHR44688:SF16">
    <property type="entry name" value="DNA-BINDING TRANSCRIPTIONAL ACTIVATOR DEVR_DOSR"/>
    <property type="match status" value="1"/>
</dbReference>
<evidence type="ECO:0000313" key="6">
    <source>
        <dbReference type="Proteomes" id="UP001500842"/>
    </source>
</evidence>
<dbReference type="EMBL" id="BAAAOR010000007">
    <property type="protein sequence ID" value="GAA1508075.1"/>
    <property type="molecule type" value="Genomic_DNA"/>
</dbReference>
<dbReference type="SUPFAM" id="SSF46894">
    <property type="entry name" value="C-terminal effector domain of the bipartite response regulators"/>
    <property type="match status" value="1"/>
</dbReference>
<feature type="domain" description="HTH luxR-type" evidence="4">
    <location>
        <begin position="463"/>
        <end position="528"/>
    </location>
</feature>
<dbReference type="Gene3D" id="1.10.10.10">
    <property type="entry name" value="Winged helix-like DNA-binding domain superfamily/Winged helix DNA-binding domain"/>
    <property type="match status" value="1"/>
</dbReference>
<keyword evidence="6" id="KW-1185">Reference proteome</keyword>
<accession>A0ABN1ZZR5</accession>
<keyword evidence="2" id="KW-0238">DNA-binding</keyword>
<reference evidence="5 6" key="1">
    <citation type="journal article" date="2019" name="Int. J. Syst. Evol. Microbiol.">
        <title>The Global Catalogue of Microorganisms (GCM) 10K type strain sequencing project: providing services to taxonomists for standard genome sequencing and annotation.</title>
        <authorList>
            <consortium name="The Broad Institute Genomics Platform"/>
            <consortium name="The Broad Institute Genome Sequencing Center for Infectious Disease"/>
            <person name="Wu L."/>
            <person name="Ma J."/>
        </authorList>
    </citation>
    <scope>NUCLEOTIDE SEQUENCE [LARGE SCALE GENOMIC DNA]</scope>
    <source>
        <strain evidence="5 6">JCM 14942</strain>
    </source>
</reference>